<dbReference type="InterPro" id="IPR013083">
    <property type="entry name" value="Znf_RING/FYVE/PHD"/>
</dbReference>
<keyword evidence="1" id="KW-0479">Metal-binding</keyword>
<dbReference type="GO" id="GO:0006511">
    <property type="term" value="P:ubiquitin-dependent protein catabolic process"/>
    <property type="evidence" value="ECO:0007669"/>
    <property type="project" value="TreeGrafter"/>
</dbReference>
<feature type="compositionally biased region" description="Low complexity" evidence="3">
    <location>
        <begin position="664"/>
        <end position="683"/>
    </location>
</feature>
<feature type="compositionally biased region" description="Gly residues" evidence="3">
    <location>
        <begin position="612"/>
        <end position="628"/>
    </location>
</feature>
<feature type="compositionally biased region" description="Low complexity" evidence="3">
    <location>
        <begin position="596"/>
        <end position="611"/>
    </location>
</feature>
<dbReference type="GO" id="GO:0016567">
    <property type="term" value="P:protein ubiquitination"/>
    <property type="evidence" value="ECO:0007669"/>
    <property type="project" value="TreeGrafter"/>
</dbReference>
<evidence type="ECO:0000313" key="5">
    <source>
        <dbReference type="EMBL" id="CEM15547.1"/>
    </source>
</evidence>
<feature type="coiled-coil region" evidence="2">
    <location>
        <begin position="764"/>
        <end position="798"/>
    </location>
</feature>
<dbReference type="InterPro" id="IPR001841">
    <property type="entry name" value="Znf_RING"/>
</dbReference>
<keyword evidence="1" id="KW-0862">Zinc</keyword>
<evidence type="ECO:0000256" key="2">
    <source>
        <dbReference type="SAM" id="Coils"/>
    </source>
</evidence>
<feature type="region of interest" description="Disordered" evidence="3">
    <location>
        <begin position="522"/>
        <end position="760"/>
    </location>
</feature>
<feature type="domain" description="RING-type" evidence="4">
    <location>
        <begin position="797"/>
        <end position="839"/>
    </location>
</feature>
<dbReference type="PANTHER" id="PTHR22696:SF1">
    <property type="entry name" value="E3 UBIQUITIN-PROTEIN LIGASE RNF26"/>
    <property type="match status" value="1"/>
</dbReference>
<dbReference type="GO" id="GO:0061630">
    <property type="term" value="F:ubiquitin protein ligase activity"/>
    <property type="evidence" value="ECO:0007669"/>
    <property type="project" value="TreeGrafter"/>
</dbReference>
<feature type="compositionally biased region" description="Low complexity" evidence="3">
    <location>
        <begin position="728"/>
        <end position="742"/>
    </location>
</feature>
<dbReference type="EMBL" id="CDMY01000466">
    <property type="protein sequence ID" value="CEM15547.1"/>
    <property type="molecule type" value="Genomic_DNA"/>
</dbReference>
<reference evidence="5 6" key="1">
    <citation type="submission" date="2014-11" db="EMBL/GenBank/DDBJ databases">
        <authorList>
            <person name="Zhu J."/>
            <person name="Qi W."/>
            <person name="Song R."/>
        </authorList>
    </citation>
    <scope>NUCLEOTIDE SEQUENCE [LARGE SCALE GENOMIC DNA]</scope>
</reference>
<dbReference type="Proteomes" id="UP000041254">
    <property type="component" value="Unassembled WGS sequence"/>
</dbReference>
<gene>
    <name evidence="5" type="ORF">Vbra_15790</name>
</gene>
<keyword evidence="6" id="KW-1185">Reference proteome</keyword>
<evidence type="ECO:0000313" key="6">
    <source>
        <dbReference type="Proteomes" id="UP000041254"/>
    </source>
</evidence>
<feature type="region of interest" description="Disordered" evidence="3">
    <location>
        <begin position="465"/>
        <end position="490"/>
    </location>
</feature>
<name>A0A0G4FP06_VITBC</name>
<dbReference type="OrthoDB" id="10261999at2759"/>
<feature type="compositionally biased region" description="Pro residues" evidence="3">
    <location>
        <begin position="581"/>
        <end position="595"/>
    </location>
</feature>
<feature type="compositionally biased region" description="Pro residues" evidence="3">
    <location>
        <begin position="688"/>
        <end position="708"/>
    </location>
</feature>
<keyword evidence="1" id="KW-0863">Zinc-finger</keyword>
<accession>A0A0G4FP06</accession>
<protein>
    <recommendedName>
        <fullName evidence="4">RING-type domain-containing protein</fullName>
    </recommendedName>
</protein>
<dbReference type="Gene3D" id="3.30.40.10">
    <property type="entry name" value="Zinc/RING finger domain, C3HC4 (zinc finger)"/>
    <property type="match status" value="1"/>
</dbReference>
<feature type="compositionally biased region" description="Basic residues" evidence="3">
    <location>
        <begin position="533"/>
        <end position="544"/>
    </location>
</feature>
<dbReference type="AlphaFoldDB" id="A0A0G4FP06"/>
<dbReference type="PANTHER" id="PTHR22696">
    <property type="entry name" value="E3 UBIQUITIN-PROTEIN LIGASE RNF26"/>
    <property type="match status" value="1"/>
</dbReference>
<dbReference type="PROSITE" id="PS50089">
    <property type="entry name" value="ZF_RING_2"/>
    <property type="match status" value="1"/>
</dbReference>
<dbReference type="GO" id="GO:0008270">
    <property type="term" value="F:zinc ion binding"/>
    <property type="evidence" value="ECO:0007669"/>
    <property type="project" value="UniProtKB-KW"/>
</dbReference>
<organism evidence="5 6">
    <name type="scientific">Vitrella brassicaformis (strain CCMP3155)</name>
    <dbReference type="NCBI Taxonomy" id="1169540"/>
    <lineage>
        <taxon>Eukaryota</taxon>
        <taxon>Sar</taxon>
        <taxon>Alveolata</taxon>
        <taxon>Colpodellida</taxon>
        <taxon>Vitrellaceae</taxon>
        <taxon>Vitrella</taxon>
    </lineage>
</organism>
<dbReference type="VEuPathDB" id="CryptoDB:Vbra_15790"/>
<evidence type="ECO:0000256" key="3">
    <source>
        <dbReference type="SAM" id="MobiDB-lite"/>
    </source>
</evidence>
<dbReference type="InParanoid" id="A0A0G4FP06"/>
<sequence length="850" mass="90495">MTNLGPRPALVVEAAIRLLSSPGELPEGALESSLEALGVAKRLGQGGCEALRKNFRNGRLLERVFDAFTDSGNTASQDDAANMCAVLIQRAEAHLTHDIIQLCGSPQRFIGRLATLLTETDNDNIADHHPAIFDKAVALSGKTGVSAASLAFLLSAFSTDNEFGPAFPGPAAVPPLVWVGVFRTVVGVLTCEDQATRDKFAACFEHAVALVRHHMHRVTFTGSDDERAAYLAAIREDICPLVDTLAATLTSSDADKAVRGGAKVCLEFIFGFCCDFKNVTQIDAECFNDADGPVQRLMRVPNALQAYVAGVKSPTNTLASRIRITTLPLALPQMLADCGHRDAVYSSGCISMASDIAKRLDKESDEKVAFCAGTLWKIVGSDTDLTDARARIAVREGLPGALCEMTIACIKGQIDQHKVDGFINFAIRALRALVSYGDRMSSRGGRFRPDSVTQAILQHEAVKAMRVAGRQPGRRKGHQRQQQQQQQATVPKELLELFDEIESAASERTEKIIAELDIEGTQEGAEDTNGSKGVKKKTKGKRGGKGACTKESPSPSSCGAIGTSEDRSEQPEEDAEDPYGLPGPPSPSPPSPPRPSCSFSSASAAAAAGSGQQVGAGDGGDVEGGGFITVGRKKRGGKGTGGHTQQQQTNTADKRDDNSRVFPSSSSSSSESTRPSSSHSSVSGGPHNAPPLPFPLPPRPAAPPPRPPNQHTSTPAPFSSRAGCDEQGLAPLAAGGSSSSSLERAVESEGRSGQHRCGGEVSELELMRQQLEAMRLKNEAIERENKRLEEERESTECDICMASKKSIVLIPCRHFCLCGGCAAALMRRPVDQRLCPRCRQAITATRHVYL</sequence>
<keyword evidence="2" id="KW-0175">Coiled coil</keyword>
<proteinExistence type="predicted"/>
<dbReference type="SUPFAM" id="SSF57850">
    <property type="entry name" value="RING/U-box"/>
    <property type="match status" value="1"/>
</dbReference>
<evidence type="ECO:0000259" key="4">
    <source>
        <dbReference type="PROSITE" id="PS50089"/>
    </source>
</evidence>
<evidence type="ECO:0000256" key="1">
    <source>
        <dbReference type="PROSITE-ProRule" id="PRU00175"/>
    </source>
</evidence>
<dbReference type="PhylomeDB" id="A0A0G4FP06"/>
<dbReference type="Pfam" id="PF13920">
    <property type="entry name" value="zf-C3HC4_3"/>
    <property type="match status" value="1"/>
</dbReference>